<evidence type="ECO:0000313" key="1">
    <source>
        <dbReference type="EMBL" id="QWS33944.1"/>
    </source>
</evidence>
<dbReference type="EMBL" id="CP076544">
    <property type="protein sequence ID" value="QWS33944.1"/>
    <property type="molecule type" value="Genomic_DNA"/>
</dbReference>
<protein>
    <submittedName>
        <fullName evidence="1">Phosphoglycerate transporter</fullName>
    </submittedName>
</protein>
<keyword evidence="2" id="KW-1185">Reference proteome</keyword>
<proteinExistence type="predicted"/>
<dbReference type="Proteomes" id="UP000681794">
    <property type="component" value="Chromosome"/>
</dbReference>
<name>A0ACD1E5C2_9MICO</name>
<gene>
    <name evidence="1" type="ORF">KM842_01680</name>
</gene>
<evidence type="ECO:0000313" key="2">
    <source>
        <dbReference type="Proteomes" id="UP000681794"/>
    </source>
</evidence>
<reference evidence="1" key="1">
    <citation type="submission" date="2021-06" db="EMBL/GenBank/DDBJ databases">
        <authorList>
            <person name="Ellington A.J."/>
            <person name="Bryan N.C."/>
            <person name="Christner B.C."/>
            <person name="Reisch C.R."/>
        </authorList>
    </citation>
    <scope>NUCLEOTIDE SEQUENCE</scope>
    <source>
        <strain evidence="1">L6-1</strain>
    </source>
</reference>
<organism evidence="1 2">
    <name type="scientific">Curtobacterium aetherium</name>
    <dbReference type="NCBI Taxonomy" id="2841594"/>
    <lineage>
        <taxon>Bacteria</taxon>
        <taxon>Bacillati</taxon>
        <taxon>Actinomycetota</taxon>
        <taxon>Actinomycetes</taxon>
        <taxon>Micrococcales</taxon>
        <taxon>Microbacteriaceae</taxon>
        <taxon>Curtobacterium</taxon>
    </lineage>
</organism>
<sequence length="206" mass="23349">MNQSDVLEHIVERERVLERPVVVGVSGYCGSGKSTLARSLVAALPDAVRMRGDDFLDPERSHRRSSDWDGVGRERLVATVLEPFRDERTSRFQRYDWARRALGPEEPLPQARTLVVDLIGLFHPEALPTLDVTVWCDVDLDTAARRGVARDRRLGRSHDALWHDIWLPNERDFEQRFTPRHTADLLSAPSSRPIVQRNGSSASSCC</sequence>
<accession>A0ACD1E5C2</accession>